<comment type="caution">
    <text evidence="3">The sequence shown here is derived from an EMBL/GenBank/DDBJ whole genome shotgun (WGS) entry which is preliminary data.</text>
</comment>
<proteinExistence type="predicted"/>
<keyword evidence="2" id="KW-0812">Transmembrane</keyword>
<dbReference type="STRING" id="76728.AQ490_06450"/>
<sequence length="426" mass="46828">MHAFEQGPVLRACDAAIRQARLRTTALVTVAISALMTTVLGWLTAGTAIIVGVVVCWAVYLADRYTSQQRLNALLGEHLPTAPADPPSHALPYVKEFGKGGIPRDRFLGAGLQAWQPAVIGIDIEPAPESQDDEPTSPLMTSPESGSRGEEVTAAVLAALFRHGKQTGARKPMKHFKDVDLHAYVVQRLSNPAPSHDRSHPQPRIDVTGVAGISAERWDNVDDAAWRGLKSLAVNDRVSAFPDNDTARRYIWARITAWNGQLVASILVHFAYEGGFLRVTVRPHIMTPLNPAVGGLSAEDPRAPRWFVLAALHAVGDVAAGLSRFFRQTHRQVPELGREPGPVSLREVYSLRWISDMHMNDDARYYIQMMQRRVFDSVEIFLRDHNVDIAAYKQQATAIYNFGVMNGGTMNGSVQAAPFSNDVQMS</sequence>
<dbReference type="EMBL" id="LLZU01000036">
    <property type="protein sequence ID" value="KRV47533.1"/>
    <property type="molecule type" value="Genomic_DNA"/>
</dbReference>
<feature type="transmembrane region" description="Helical" evidence="2">
    <location>
        <begin position="27"/>
        <end position="60"/>
    </location>
</feature>
<gene>
    <name evidence="3" type="ORF">AQ490_06450</name>
</gene>
<dbReference type="eggNOG" id="ENOG5031FNB">
    <property type="taxonomic scope" value="Bacteria"/>
</dbReference>
<name>A0A0T6LN47_WENVI</name>
<feature type="region of interest" description="Disordered" evidence="1">
    <location>
        <begin position="126"/>
        <end position="148"/>
    </location>
</feature>
<dbReference type="OrthoDB" id="3078176at2"/>
<organism evidence="3 4">
    <name type="scientific">Wenjunlia vitaminophila</name>
    <name type="common">Streptomyces vitaminophilus</name>
    <dbReference type="NCBI Taxonomy" id="76728"/>
    <lineage>
        <taxon>Bacteria</taxon>
        <taxon>Bacillati</taxon>
        <taxon>Actinomycetota</taxon>
        <taxon>Actinomycetes</taxon>
        <taxon>Kitasatosporales</taxon>
        <taxon>Streptomycetaceae</taxon>
        <taxon>Wenjunlia</taxon>
    </lineage>
</organism>
<evidence type="ECO:0000313" key="3">
    <source>
        <dbReference type="EMBL" id="KRV47533.1"/>
    </source>
</evidence>
<keyword evidence="2" id="KW-1133">Transmembrane helix</keyword>
<keyword evidence="2" id="KW-0472">Membrane</keyword>
<dbReference type="AlphaFoldDB" id="A0A0T6LN47"/>
<accession>A0A0T6LN47</accession>
<dbReference type="Proteomes" id="UP000050867">
    <property type="component" value="Unassembled WGS sequence"/>
</dbReference>
<keyword evidence="4" id="KW-1185">Reference proteome</keyword>
<dbReference type="RefSeq" id="WP_018384049.1">
    <property type="nucleotide sequence ID" value="NZ_LLZU01000036.1"/>
</dbReference>
<reference evidence="3 4" key="1">
    <citation type="submission" date="2015-10" db="EMBL/GenBank/DDBJ databases">
        <title>Draft genome sequence of pyrrolomycin-producing Streptomyces vitaminophilus.</title>
        <authorList>
            <person name="Graham D.E."/>
            <person name="Mahan K.M."/>
            <person name="Klingeman D.M."/>
            <person name="Hettich R.L."/>
            <person name="Parry R.J."/>
        </authorList>
    </citation>
    <scope>NUCLEOTIDE SEQUENCE [LARGE SCALE GENOMIC DNA]</scope>
    <source>
        <strain evidence="3 4">ATCC 31673</strain>
    </source>
</reference>
<protein>
    <submittedName>
        <fullName evidence="3">Uncharacterized protein</fullName>
    </submittedName>
</protein>
<evidence type="ECO:0000256" key="1">
    <source>
        <dbReference type="SAM" id="MobiDB-lite"/>
    </source>
</evidence>
<evidence type="ECO:0000313" key="4">
    <source>
        <dbReference type="Proteomes" id="UP000050867"/>
    </source>
</evidence>
<evidence type="ECO:0000256" key="2">
    <source>
        <dbReference type="SAM" id="Phobius"/>
    </source>
</evidence>